<proteinExistence type="predicted"/>
<sequence length="481" mass="54950">MPPPNTPDESLPDEEQANLAVFLPPDQPRRPDSILERRTTRTTEHQTAPSQRGPAILPLDYQVLDYVDTVDDTLLCPVCRTAFHSPIITTCGHTFCATCINRALEMQPTCPIDRKPINKTSDFHQPPLIIKEQLDRLKVKCPNVGCGHICSREHLEGHYEHRCEYTQVLCPSSWCEKRIARRYVSADSHCMHSEAPCQYCEENVAEIDLSHHYDYLCNGVTATCQQCEASIVQHRLEKHIEEDCPETEVDCQWFSIGCKVSDKRLIVFEHEKDCPYKIIGQLVKERAEDRKLIDGLMGRITVLETRAYERHERQARRAQRGSLWPPPSTTAGSQGDSVPGAETEEERYLRSSTSPEGYMLARFERLESRMEDLAKQLQDMDAYQSSFVLQQLYPINNQLVELGSKVGVLNMHTTWLMNMQRFQQRAVQTNGPGLANPGMSSAAENNAPPPAVDDYSGPHYDQYYRTFRRRNSDGRDMPPRL</sequence>
<dbReference type="InterPro" id="IPR017907">
    <property type="entry name" value="Znf_RING_CS"/>
</dbReference>
<dbReference type="PANTHER" id="PTHR10131:SF94">
    <property type="entry name" value="TNF RECEPTOR-ASSOCIATED FACTOR 4"/>
    <property type="match status" value="1"/>
</dbReference>
<evidence type="ECO:0000256" key="1">
    <source>
        <dbReference type="ARBA" id="ARBA00022723"/>
    </source>
</evidence>
<name>A0AAV9HQ10_9PEZI</name>
<accession>A0AAV9HQ10</accession>
<feature type="domain" description="RING-type" evidence="6">
    <location>
        <begin position="76"/>
        <end position="114"/>
    </location>
</feature>
<gene>
    <name evidence="8" type="ORF">QBC42DRAFT_202868</name>
</gene>
<evidence type="ECO:0000259" key="6">
    <source>
        <dbReference type="PROSITE" id="PS50089"/>
    </source>
</evidence>
<dbReference type="AlphaFoldDB" id="A0AAV9HQ10"/>
<evidence type="ECO:0000313" key="8">
    <source>
        <dbReference type="EMBL" id="KAK4461776.1"/>
    </source>
</evidence>
<dbReference type="GO" id="GO:0008270">
    <property type="term" value="F:zinc ion binding"/>
    <property type="evidence" value="ECO:0007669"/>
    <property type="project" value="UniProtKB-KW"/>
</dbReference>
<feature type="zinc finger region" description="TRAF-type" evidence="4">
    <location>
        <begin position="212"/>
        <end position="259"/>
    </location>
</feature>
<keyword evidence="1 4" id="KW-0479">Metal-binding</keyword>
<keyword evidence="2 4" id="KW-0863">Zinc-finger</keyword>
<dbReference type="InterPro" id="IPR001293">
    <property type="entry name" value="Znf_TRAF"/>
</dbReference>
<keyword evidence="9" id="KW-1185">Reference proteome</keyword>
<feature type="region of interest" description="Disordered" evidence="5">
    <location>
        <begin position="314"/>
        <end position="352"/>
    </location>
</feature>
<dbReference type="PROSITE" id="PS50089">
    <property type="entry name" value="ZF_RING_2"/>
    <property type="match status" value="1"/>
</dbReference>
<evidence type="ECO:0000313" key="9">
    <source>
        <dbReference type="Proteomes" id="UP001321749"/>
    </source>
</evidence>
<protein>
    <submittedName>
        <fullName evidence="8">Uncharacterized protein</fullName>
    </submittedName>
</protein>
<dbReference type="Proteomes" id="UP001321749">
    <property type="component" value="Unassembled WGS sequence"/>
</dbReference>
<feature type="zinc finger region" description="TRAF-type" evidence="4">
    <location>
        <begin position="124"/>
        <end position="179"/>
    </location>
</feature>
<dbReference type="InterPro" id="IPR013083">
    <property type="entry name" value="Znf_RING/FYVE/PHD"/>
</dbReference>
<feature type="domain" description="TRAF-type" evidence="7">
    <location>
        <begin position="124"/>
        <end position="179"/>
    </location>
</feature>
<dbReference type="Gene3D" id="3.30.40.10">
    <property type="entry name" value="Zinc/RING finger domain, C3HC4 (zinc finger)"/>
    <property type="match status" value="2"/>
</dbReference>
<feature type="region of interest" description="Disordered" evidence="5">
    <location>
        <begin position="430"/>
        <end position="459"/>
    </location>
</feature>
<dbReference type="Pfam" id="PF13923">
    <property type="entry name" value="zf-C3HC4_2"/>
    <property type="match status" value="1"/>
</dbReference>
<dbReference type="EMBL" id="MU864984">
    <property type="protein sequence ID" value="KAK4461776.1"/>
    <property type="molecule type" value="Genomic_DNA"/>
</dbReference>
<evidence type="ECO:0000256" key="5">
    <source>
        <dbReference type="SAM" id="MobiDB-lite"/>
    </source>
</evidence>
<dbReference type="SUPFAM" id="SSF57850">
    <property type="entry name" value="RING/U-box"/>
    <property type="match status" value="1"/>
</dbReference>
<evidence type="ECO:0000256" key="2">
    <source>
        <dbReference type="ARBA" id="ARBA00022771"/>
    </source>
</evidence>
<comment type="caution">
    <text evidence="8">The sequence shown here is derived from an EMBL/GenBank/DDBJ whole genome shotgun (WGS) entry which is preliminary data.</text>
</comment>
<dbReference type="PROSITE" id="PS50145">
    <property type="entry name" value="ZF_TRAF"/>
    <property type="match status" value="2"/>
</dbReference>
<evidence type="ECO:0000256" key="4">
    <source>
        <dbReference type="PROSITE-ProRule" id="PRU00207"/>
    </source>
</evidence>
<dbReference type="InterPro" id="IPR001841">
    <property type="entry name" value="Znf_RING"/>
</dbReference>
<organism evidence="8 9">
    <name type="scientific">Cladorrhinum samala</name>
    <dbReference type="NCBI Taxonomy" id="585594"/>
    <lineage>
        <taxon>Eukaryota</taxon>
        <taxon>Fungi</taxon>
        <taxon>Dikarya</taxon>
        <taxon>Ascomycota</taxon>
        <taxon>Pezizomycotina</taxon>
        <taxon>Sordariomycetes</taxon>
        <taxon>Sordariomycetidae</taxon>
        <taxon>Sordariales</taxon>
        <taxon>Podosporaceae</taxon>
        <taxon>Cladorrhinum</taxon>
    </lineage>
</organism>
<evidence type="ECO:0000259" key="7">
    <source>
        <dbReference type="PROSITE" id="PS50145"/>
    </source>
</evidence>
<keyword evidence="3 4" id="KW-0862">Zinc</keyword>
<evidence type="ECO:0000256" key="3">
    <source>
        <dbReference type="ARBA" id="ARBA00022833"/>
    </source>
</evidence>
<dbReference type="Pfam" id="PF02176">
    <property type="entry name" value="zf-TRAF"/>
    <property type="match status" value="2"/>
</dbReference>
<dbReference type="SUPFAM" id="SSF49599">
    <property type="entry name" value="TRAF domain-like"/>
    <property type="match status" value="1"/>
</dbReference>
<feature type="domain" description="TRAF-type" evidence="7">
    <location>
        <begin position="212"/>
        <end position="259"/>
    </location>
</feature>
<reference evidence="8" key="1">
    <citation type="journal article" date="2023" name="Mol. Phylogenet. Evol.">
        <title>Genome-scale phylogeny and comparative genomics of the fungal order Sordariales.</title>
        <authorList>
            <person name="Hensen N."/>
            <person name="Bonometti L."/>
            <person name="Westerberg I."/>
            <person name="Brannstrom I.O."/>
            <person name="Guillou S."/>
            <person name="Cros-Aarteil S."/>
            <person name="Calhoun S."/>
            <person name="Haridas S."/>
            <person name="Kuo A."/>
            <person name="Mondo S."/>
            <person name="Pangilinan J."/>
            <person name="Riley R."/>
            <person name="LaButti K."/>
            <person name="Andreopoulos B."/>
            <person name="Lipzen A."/>
            <person name="Chen C."/>
            <person name="Yan M."/>
            <person name="Daum C."/>
            <person name="Ng V."/>
            <person name="Clum A."/>
            <person name="Steindorff A."/>
            <person name="Ohm R.A."/>
            <person name="Martin F."/>
            <person name="Silar P."/>
            <person name="Natvig D.O."/>
            <person name="Lalanne C."/>
            <person name="Gautier V."/>
            <person name="Ament-Velasquez S.L."/>
            <person name="Kruys A."/>
            <person name="Hutchinson M.I."/>
            <person name="Powell A.J."/>
            <person name="Barry K."/>
            <person name="Miller A.N."/>
            <person name="Grigoriev I.V."/>
            <person name="Debuchy R."/>
            <person name="Gladieux P."/>
            <person name="Hiltunen Thoren M."/>
            <person name="Johannesson H."/>
        </authorList>
    </citation>
    <scope>NUCLEOTIDE SEQUENCE</scope>
    <source>
        <strain evidence="8">PSN324</strain>
    </source>
</reference>
<reference evidence="8" key="2">
    <citation type="submission" date="2023-06" db="EMBL/GenBank/DDBJ databases">
        <authorList>
            <consortium name="Lawrence Berkeley National Laboratory"/>
            <person name="Mondo S.J."/>
            <person name="Hensen N."/>
            <person name="Bonometti L."/>
            <person name="Westerberg I."/>
            <person name="Brannstrom I.O."/>
            <person name="Guillou S."/>
            <person name="Cros-Aarteil S."/>
            <person name="Calhoun S."/>
            <person name="Haridas S."/>
            <person name="Kuo A."/>
            <person name="Pangilinan J."/>
            <person name="Riley R."/>
            <person name="Labutti K."/>
            <person name="Andreopoulos B."/>
            <person name="Lipzen A."/>
            <person name="Chen C."/>
            <person name="Yanf M."/>
            <person name="Daum C."/>
            <person name="Ng V."/>
            <person name="Clum A."/>
            <person name="Steindorff A."/>
            <person name="Ohm R."/>
            <person name="Martin F."/>
            <person name="Silar P."/>
            <person name="Natvig D."/>
            <person name="Lalanne C."/>
            <person name="Gautier V."/>
            <person name="Ament-Velasquez S.L."/>
            <person name="Kruys A."/>
            <person name="Hutchinson M.I."/>
            <person name="Powell A.J."/>
            <person name="Barry K."/>
            <person name="Miller A.N."/>
            <person name="Grigoriev I.V."/>
            <person name="Debuchy R."/>
            <person name="Gladieux P."/>
            <person name="Thoren M.H."/>
            <person name="Johannesson H."/>
        </authorList>
    </citation>
    <scope>NUCLEOTIDE SEQUENCE</scope>
    <source>
        <strain evidence="8">PSN324</strain>
    </source>
</reference>
<dbReference type="PROSITE" id="PS00518">
    <property type="entry name" value="ZF_RING_1"/>
    <property type="match status" value="1"/>
</dbReference>
<dbReference type="PANTHER" id="PTHR10131">
    <property type="entry name" value="TNF RECEPTOR ASSOCIATED FACTOR"/>
    <property type="match status" value="1"/>
</dbReference>
<dbReference type="SMART" id="SM00184">
    <property type="entry name" value="RING"/>
    <property type="match status" value="2"/>
</dbReference>